<sequence length="135" mass="15065">MTTNYTDTFIHVASDSPAEEAQAPPAGRAEPSVAQLQYELLIDAPYALTSDDVIFAVHAIRRDIADEDRAEARLEFFAKPQACLRSSPLAKRYGWGIHHDSQCRIALVPVGSEDYKRLSEAPALRKVEALRSKRR</sequence>
<gene>
    <name evidence="1" type="ORF">LWF01_09535</name>
</gene>
<dbReference type="RefSeq" id="WP_349640779.1">
    <property type="nucleotide sequence ID" value="NZ_CP090958.1"/>
</dbReference>
<evidence type="ECO:0000313" key="2">
    <source>
        <dbReference type="Proteomes" id="UP001209083"/>
    </source>
</evidence>
<dbReference type="InterPro" id="IPR046155">
    <property type="entry name" value="DUF6157"/>
</dbReference>
<organism evidence="1 2">
    <name type="scientific">Saxibacter everestensis</name>
    <dbReference type="NCBI Taxonomy" id="2909229"/>
    <lineage>
        <taxon>Bacteria</taxon>
        <taxon>Bacillati</taxon>
        <taxon>Actinomycetota</taxon>
        <taxon>Actinomycetes</taxon>
        <taxon>Micrococcales</taxon>
        <taxon>Brevibacteriaceae</taxon>
        <taxon>Saxibacter</taxon>
    </lineage>
</organism>
<keyword evidence="2" id="KW-1185">Reference proteome</keyword>
<dbReference type="Proteomes" id="UP001209083">
    <property type="component" value="Chromosome"/>
</dbReference>
<proteinExistence type="predicted"/>
<dbReference type="Pfam" id="PF19654">
    <property type="entry name" value="DUF6157"/>
    <property type="match status" value="1"/>
</dbReference>
<accession>A0ABY8R0L1</accession>
<dbReference type="EMBL" id="CP090958">
    <property type="protein sequence ID" value="WGW13955.1"/>
    <property type="molecule type" value="Genomic_DNA"/>
</dbReference>
<evidence type="ECO:0000313" key="1">
    <source>
        <dbReference type="EMBL" id="WGW13955.1"/>
    </source>
</evidence>
<protein>
    <submittedName>
        <fullName evidence="1">DUF6157 family protein</fullName>
    </submittedName>
</protein>
<name>A0ABY8R0L1_9MICO</name>
<reference evidence="1 2" key="1">
    <citation type="submission" date="2023-05" db="EMBL/GenBank/DDBJ databases">
        <title>Lithophilousrod everest ZFBP1038 complete genpme.</title>
        <authorList>
            <person name="Tian M."/>
        </authorList>
    </citation>
    <scope>NUCLEOTIDE SEQUENCE [LARGE SCALE GENOMIC DNA]</scope>
    <source>
        <strain evidence="1 2">ZFBP1038</strain>
    </source>
</reference>